<dbReference type="Gene3D" id="1.20.120.450">
    <property type="entry name" value="dinb family like domain"/>
    <property type="match status" value="1"/>
</dbReference>
<dbReference type="SUPFAM" id="SSF109854">
    <property type="entry name" value="DinB/YfiT-like putative metalloenzymes"/>
    <property type="match status" value="1"/>
</dbReference>
<dbReference type="EMBL" id="FOHE01000001">
    <property type="protein sequence ID" value="SES63560.1"/>
    <property type="molecule type" value="Genomic_DNA"/>
</dbReference>
<keyword evidence="3" id="KW-1185">Reference proteome</keyword>
<reference evidence="2 3" key="1">
    <citation type="submission" date="2016-10" db="EMBL/GenBank/DDBJ databases">
        <authorList>
            <person name="de Groot N.N."/>
        </authorList>
    </citation>
    <scope>NUCLEOTIDE SEQUENCE [LARGE SCALE GENOMIC DNA]</scope>
    <source>
        <strain evidence="2 3">IBRC-M 10780</strain>
    </source>
</reference>
<dbReference type="InterPro" id="IPR024775">
    <property type="entry name" value="DinB-like"/>
</dbReference>
<dbReference type="InterPro" id="IPR034660">
    <property type="entry name" value="DinB/YfiT-like"/>
</dbReference>
<dbReference type="OrthoDB" id="9798830at2"/>
<accession>A0A1H9Y409</accession>
<dbReference type="AlphaFoldDB" id="A0A1H9Y409"/>
<evidence type="ECO:0000313" key="2">
    <source>
        <dbReference type="EMBL" id="SES63560.1"/>
    </source>
</evidence>
<proteinExistence type="predicted"/>
<dbReference type="Proteomes" id="UP000198618">
    <property type="component" value="Unassembled WGS sequence"/>
</dbReference>
<sequence length="157" mass="18357">MVHAKTVLLDQLLANANDRSWYASFEESVNGISNKDAFWKPDENSHSIAEIVQHLIYWNKVWQIRYETFDFHAIQSIDENADTFLIAENTNFTELKEKLIEVLLRWQDLITEKKLESTVNGFPVDAEWWALIGNATTHNAYHIGQINYIRKMKKDSV</sequence>
<evidence type="ECO:0000313" key="3">
    <source>
        <dbReference type="Proteomes" id="UP000198618"/>
    </source>
</evidence>
<dbReference type="STRING" id="930131.SAMN05216389_101178"/>
<protein>
    <submittedName>
        <fullName evidence="2">DinB superfamily protein</fullName>
    </submittedName>
</protein>
<organism evidence="2 3">
    <name type="scientific">Oceanobacillus limi</name>
    <dbReference type="NCBI Taxonomy" id="930131"/>
    <lineage>
        <taxon>Bacteria</taxon>
        <taxon>Bacillati</taxon>
        <taxon>Bacillota</taxon>
        <taxon>Bacilli</taxon>
        <taxon>Bacillales</taxon>
        <taxon>Bacillaceae</taxon>
        <taxon>Oceanobacillus</taxon>
    </lineage>
</organism>
<name>A0A1H9Y409_9BACI</name>
<evidence type="ECO:0000259" key="1">
    <source>
        <dbReference type="Pfam" id="PF12867"/>
    </source>
</evidence>
<dbReference type="Pfam" id="PF12867">
    <property type="entry name" value="DinB_2"/>
    <property type="match status" value="1"/>
</dbReference>
<feature type="domain" description="DinB-like" evidence="1">
    <location>
        <begin position="23"/>
        <end position="146"/>
    </location>
</feature>
<dbReference type="RefSeq" id="WP_090865854.1">
    <property type="nucleotide sequence ID" value="NZ_FOHE01000001.1"/>
</dbReference>
<gene>
    <name evidence="2" type="ORF">SAMN05216389_101178</name>
</gene>